<evidence type="ECO:0000256" key="2">
    <source>
        <dbReference type="SAM" id="SignalP"/>
    </source>
</evidence>
<dbReference type="SUPFAM" id="SSF63829">
    <property type="entry name" value="Calcium-dependent phosphotriesterase"/>
    <property type="match status" value="1"/>
</dbReference>
<evidence type="ECO:0000313" key="4">
    <source>
        <dbReference type="EMBL" id="MDN4520028.1"/>
    </source>
</evidence>
<feature type="compositionally biased region" description="Acidic residues" evidence="1">
    <location>
        <begin position="66"/>
        <end position="96"/>
    </location>
</feature>
<feature type="compositionally biased region" description="Low complexity" evidence="1">
    <location>
        <begin position="31"/>
        <end position="43"/>
    </location>
</feature>
<dbReference type="RefSeq" id="WP_208674056.1">
    <property type="nucleotide sequence ID" value="NZ_CP070380.1"/>
</dbReference>
<accession>A0ABT8HH09</accession>
<dbReference type="EMBL" id="JAUHTC010000065">
    <property type="protein sequence ID" value="MDN4520028.1"/>
    <property type="molecule type" value="Genomic_DNA"/>
</dbReference>
<dbReference type="Pfam" id="PF17892">
    <property type="entry name" value="Cadherin_5"/>
    <property type="match status" value="1"/>
</dbReference>
<dbReference type="Proteomes" id="UP001172687">
    <property type="component" value="Unassembled WGS sequence"/>
</dbReference>
<name>A0ABT8HH09_MYCAO</name>
<comment type="caution">
    <text evidence="4">The sequence shown here is derived from an EMBL/GenBank/DDBJ whole genome shotgun (WGS) entry which is preliminary data.</text>
</comment>
<feature type="chain" id="PRO_5046394997" evidence="2">
    <location>
        <begin position="33"/>
        <end position="1039"/>
    </location>
</feature>
<dbReference type="NCBIfam" id="TIGR01965">
    <property type="entry name" value="VCBS_repeat"/>
    <property type="match status" value="1"/>
</dbReference>
<keyword evidence="2" id="KW-0732">Signal</keyword>
<feature type="region of interest" description="Disordered" evidence="1">
    <location>
        <begin position="31"/>
        <end position="192"/>
    </location>
</feature>
<evidence type="ECO:0000256" key="1">
    <source>
        <dbReference type="SAM" id="MobiDB-lite"/>
    </source>
</evidence>
<feature type="compositionally biased region" description="Acidic residues" evidence="1">
    <location>
        <begin position="145"/>
        <end position="158"/>
    </location>
</feature>
<evidence type="ECO:0000313" key="5">
    <source>
        <dbReference type="Proteomes" id="UP001172687"/>
    </source>
</evidence>
<sequence length="1039" mass="107089">MGYAQFVGRVGALAVALGVGAATVALPGAAWAEPSDAASSSSADNTKAEDTAEDSTAADDARPDDAVDDEVNSGEDHDEEAPQSEDSGDGSDEDGGQPEKKTRGSYGSNRSEGELTGEDADEARADREDTDTEADVDVVAPEAEPTADEADDEADGGDPAEVAEPGVADDVAVEQPAEVSDDAPEPVESPISAPSSIVTALFAPKSWGDTAPADPVESPLLWTLLAFARRQFGQPRTEIGDSGTPTGTTELVDPGAAAVPEPGEVTKGDPGIFTGTVRGQVKATDPDGGWLTYSGSTSTEKGTVTVTPWGTFRYTPSATARHAAAADGASTEAKTDTFTVTVKDAAGNAVEVPVTVDILARNADPFGARARADNPSLTTGTAIIRVSAYDFDRDPLDITGPLSTGKGELVDNGDGTFTYTPTAAAREAASDPDAPDDARIDTLTFTISDGHGGIRTATVDVIVAAYAESSASTPGRAAGPVLVSSNGTIYQVTYDLDSTNNPIRTRVSILDEDGQVLKTTDVIPGYPVEQALPVVRPDGSLLVTTYKASSNTSTVSIVDGQGEVKTLGTVIGQPSAPMTVAPNGAVFFKTRQFASGSGDRLVRVSATGGLRVYQLGVAADSPSVAPDGSVYIVSRSFGVTSVLAVGPGGNSRRVSLPLGADTVNDVVIGQDGRGYLTVERNVFGTKTTRVYTFTGTSNTVREIPGTPDGAKVITADGVYQYTYDESTGKSYISRITADTIETSDPIDGRVINPISVTPDGTVYVAVRNSATGTDSVAIISTSGEVTTVDIPGTIFPVLPSVSPAVTGDDASPNIGDNGYVAYQSGGVSYLAVVNPDGTIARTVTLPAGAVVATPVDFGPDGAAYQVIETRDEQGRVTSRAVLALSTDTVTPMLPGAPLQPNYPSIQFGPDGSGVLITVETGQSPFEYHFLRFDQDGATIATADLSGFLQSAQQDYVFWQEGVVFGPDGTPYATLTGADQGVWALTSTGPVKVLELDLGQGELVEPVKFGPDGTPYVTVSERVDGSYVTTVHTFTPVTML</sequence>
<dbReference type="Pfam" id="PF17963">
    <property type="entry name" value="Big_9"/>
    <property type="match status" value="1"/>
</dbReference>
<proteinExistence type="predicted"/>
<dbReference type="SUPFAM" id="SSF50998">
    <property type="entry name" value="Quinoprotein alcohol dehydrogenase-like"/>
    <property type="match status" value="1"/>
</dbReference>
<dbReference type="InterPro" id="IPR011047">
    <property type="entry name" value="Quinoprotein_ADH-like_sf"/>
</dbReference>
<gene>
    <name evidence="4" type="ORF">QYF68_19720</name>
</gene>
<evidence type="ECO:0000259" key="3">
    <source>
        <dbReference type="Pfam" id="PF17892"/>
    </source>
</evidence>
<feature type="signal peptide" evidence="2">
    <location>
        <begin position="1"/>
        <end position="32"/>
    </location>
</feature>
<keyword evidence="5" id="KW-1185">Reference proteome</keyword>
<dbReference type="InterPro" id="IPR010221">
    <property type="entry name" value="VCBS_dom"/>
</dbReference>
<reference evidence="4" key="1">
    <citation type="submission" date="2023-07" db="EMBL/GenBank/DDBJ databases">
        <title>Degradation of tert-butanol by M. austroafricanum TBA100.</title>
        <authorList>
            <person name="Helbich S."/>
            <person name="Vainshtein Y."/>
        </authorList>
    </citation>
    <scope>NUCLEOTIDE SEQUENCE</scope>
    <source>
        <strain evidence="4">TBA100</strain>
    </source>
</reference>
<organism evidence="4 5">
    <name type="scientific">Mycolicibacterium austroafricanum</name>
    <name type="common">Mycobacterium austroafricanum</name>
    <dbReference type="NCBI Taxonomy" id="39687"/>
    <lineage>
        <taxon>Bacteria</taxon>
        <taxon>Bacillati</taxon>
        <taxon>Actinomycetota</taxon>
        <taxon>Actinomycetes</taxon>
        <taxon>Mycobacteriales</taxon>
        <taxon>Mycobacteriaceae</taxon>
        <taxon>Mycolicibacterium</taxon>
    </lineage>
</organism>
<dbReference type="InterPro" id="IPR041690">
    <property type="entry name" value="Cadherin_5"/>
</dbReference>
<dbReference type="InterPro" id="IPR015943">
    <property type="entry name" value="WD40/YVTN_repeat-like_dom_sf"/>
</dbReference>
<dbReference type="Gene3D" id="2.130.10.10">
    <property type="entry name" value="YVTN repeat-like/Quinoprotein amine dehydrogenase"/>
    <property type="match status" value="1"/>
</dbReference>
<protein>
    <submittedName>
        <fullName evidence="4">Cadherin-like domain-containing protein</fullName>
    </submittedName>
</protein>
<feature type="domain" description="Cadherin-like" evidence="3">
    <location>
        <begin position="376"/>
        <end position="463"/>
    </location>
</feature>